<organism evidence="2">
    <name type="scientific">Parasteatoda tepidariorum</name>
    <name type="common">Common house spider</name>
    <name type="synonym">Achaearanea tepidariorum</name>
    <dbReference type="NCBI Taxonomy" id="114398"/>
    <lineage>
        <taxon>Eukaryota</taxon>
        <taxon>Metazoa</taxon>
        <taxon>Ecdysozoa</taxon>
        <taxon>Arthropoda</taxon>
        <taxon>Chelicerata</taxon>
        <taxon>Arachnida</taxon>
        <taxon>Araneae</taxon>
        <taxon>Araneomorphae</taxon>
        <taxon>Entelegynae</taxon>
        <taxon>Araneoidea</taxon>
        <taxon>Theridiidae</taxon>
        <taxon>Parasteatoda</taxon>
    </lineage>
</organism>
<proteinExistence type="evidence at transcript level"/>
<evidence type="ECO:0008006" key="3">
    <source>
        <dbReference type="Google" id="ProtNLM"/>
    </source>
</evidence>
<dbReference type="AlphaFoldDB" id="A0A2L2YMQ9"/>
<dbReference type="EMBL" id="IAAA01035553">
    <property type="protein sequence ID" value="LAA09372.1"/>
    <property type="molecule type" value="mRNA"/>
</dbReference>
<keyword evidence="1" id="KW-0732">Signal</keyword>
<dbReference type="EMBL" id="IAAA01035554">
    <property type="protein sequence ID" value="LAA09373.1"/>
    <property type="molecule type" value="mRNA"/>
</dbReference>
<accession>A0A2L2YMQ9</accession>
<sequence length="70" mass="7949">MTHHRHSGLLAFVVCVFLILSTVNCQDQKATTNEESRTEPKMLRAHLSGGAQPRFADYPLLYSLGIQRHR</sequence>
<reference evidence="2" key="1">
    <citation type="journal article" date="2016" name="Mol. Ecol. Resour.">
        <title>Evaluation of the impact of RNA preservation methods of spiders for de novo transcriptome assembly.</title>
        <authorList>
            <person name="Kono N."/>
            <person name="Nakamura H."/>
            <person name="Ito Y."/>
            <person name="Tomita M."/>
            <person name="Arakawa K."/>
        </authorList>
    </citation>
    <scope>NUCLEOTIDE SEQUENCE</scope>
    <source>
        <tissue evidence="2">Whole body</tissue>
    </source>
</reference>
<name>A0A2L2YMQ9_PARTP</name>
<evidence type="ECO:0000313" key="2">
    <source>
        <dbReference type="EMBL" id="LAA09373.1"/>
    </source>
</evidence>
<protein>
    <recommendedName>
        <fullName evidence="3">Secreted protein</fullName>
    </recommendedName>
</protein>
<feature type="signal peptide" evidence="1">
    <location>
        <begin position="1"/>
        <end position="25"/>
    </location>
</feature>
<evidence type="ECO:0000256" key="1">
    <source>
        <dbReference type="SAM" id="SignalP"/>
    </source>
</evidence>
<feature type="chain" id="PRO_5014562259" description="Secreted protein" evidence="1">
    <location>
        <begin position="26"/>
        <end position="70"/>
    </location>
</feature>